<comment type="similarity">
    <text evidence="1">Belongs to the initiator RepB protein family.</text>
</comment>
<dbReference type="InterPro" id="IPR036388">
    <property type="entry name" value="WH-like_DNA-bd_sf"/>
</dbReference>
<dbReference type="SUPFAM" id="SSF46785">
    <property type="entry name" value="Winged helix' DNA-binding domain"/>
    <property type="match status" value="2"/>
</dbReference>
<organism evidence="3 4">
    <name type="scientific">Flammeovirga agarivorans</name>
    <dbReference type="NCBI Taxonomy" id="2726742"/>
    <lineage>
        <taxon>Bacteria</taxon>
        <taxon>Pseudomonadati</taxon>
        <taxon>Bacteroidota</taxon>
        <taxon>Cytophagia</taxon>
        <taxon>Cytophagales</taxon>
        <taxon>Flammeovirgaceae</taxon>
        <taxon>Flammeovirga</taxon>
    </lineage>
</organism>
<dbReference type="InterPro" id="IPR000525">
    <property type="entry name" value="Initiator_Rep_WH1"/>
</dbReference>
<dbReference type="Pfam" id="PF01051">
    <property type="entry name" value="Rep3_N"/>
    <property type="match status" value="1"/>
</dbReference>
<evidence type="ECO:0000313" key="4">
    <source>
        <dbReference type="Proteomes" id="UP000585050"/>
    </source>
</evidence>
<reference evidence="3 4" key="1">
    <citation type="submission" date="2020-04" db="EMBL/GenBank/DDBJ databases">
        <title>Flammeovirga sp. SR4, a novel species isolated from seawater.</title>
        <authorList>
            <person name="Wang X."/>
        </authorList>
    </citation>
    <scope>NUCLEOTIDE SEQUENCE [LARGE SCALE GENOMIC DNA]</scope>
    <source>
        <strain evidence="3 4">SR4</strain>
    </source>
</reference>
<feature type="domain" description="Initiator Rep protein WH1" evidence="2">
    <location>
        <begin position="14"/>
        <end position="158"/>
    </location>
</feature>
<proteinExistence type="inferred from homology"/>
<protein>
    <submittedName>
        <fullName evidence="3">Replication initiation protein</fullName>
    </submittedName>
</protein>
<name>A0A7X8SNQ3_9BACT</name>
<accession>A0A7X8SNQ3</accession>
<dbReference type="AlphaFoldDB" id="A0A7X8SNQ3"/>
<dbReference type="RefSeq" id="WP_168884238.1">
    <property type="nucleotide sequence ID" value="NZ_JABAIL010000007.1"/>
</dbReference>
<dbReference type="Gene3D" id="1.10.10.10">
    <property type="entry name" value="Winged helix-like DNA-binding domain superfamily/Winged helix DNA-binding domain"/>
    <property type="match status" value="2"/>
</dbReference>
<comment type="caution">
    <text evidence="3">The sequence shown here is derived from an EMBL/GenBank/DDBJ whole genome shotgun (WGS) entry which is preliminary data.</text>
</comment>
<evidence type="ECO:0000313" key="3">
    <source>
        <dbReference type="EMBL" id="NLR93522.1"/>
    </source>
</evidence>
<evidence type="ECO:0000256" key="1">
    <source>
        <dbReference type="ARBA" id="ARBA00038283"/>
    </source>
</evidence>
<dbReference type="Pfam" id="PF21205">
    <property type="entry name" value="Rep3_C"/>
    <property type="match status" value="1"/>
</dbReference>
<dbReference type="InterPro" id="IPR036390">
    <property type="entry name" value="WH_DNA-bd_sf"/>
</dbReference>
<keyword evidence="4" id="KW-1185">Reference proteome</keyword>
<evidence type="ECO:0000259" key="2">
    <source>
        <dbReference type="Pfam" id="PF01051"/>
    </source>
</evidence>
<dbReference type="GO" id="GO:0003887">
    <property type="term" value="F:DNA-directed DNA polymerase activity"/>
    <property type="evidence" value="ECO:0007669"/>
    <property type="project" value="InterPro"/>
</dbReference>
<gene>
    <name evidence="3" type="ORF">HGP29_20155</name>
</gene>
<sequence length="355" mass="40941">MKDLIVNISSGKQKVRRSNHFINAEDRKTLTPLAQKVLLYFFTVVDRSKPEDMVTFDIKDLYGIKKLNRSHYVNVDKACRLLSESSLKFTTGEPGKHFKGKYIPIFSEVNIDGCMVSFEFNQKFSKLLTPSDNYTDYMFQNINEMRSTFSMRVYELLKQGVGRYKTREFTVVELKKLLAIDGKPTYNRFAMLKNRVLDVACREITEKSDLNATWEISKKVKRTVVAVKFHMELKDQTLELDTVRQDITSNVSFESQAEIEEEPKTTQASINFGGSNLNATIVPPQNDFDDKVEKLKLRLEEIGVSKATIAAAVKKYRTFPTWKIWPEVNAVRMAVKDGNKFPNKHTLRKFILGEE</sequence>
<dbReference type="EMBL" id="JABAIL010000007">
    <property type="protein sequence ID" value="NLR93522.1"/>
    <property type="molecule type" value="Genomic_DNA"/>
</dbReference>
<dbReference type="GO" id="GO:0006270">
    <property type="term" value="P:DNA replication initiation"/>
    <property type="evidence" value="ECO:0007669"/>
    <property type="project" value="InterPro"/>
</dbReference>
<dbReference type="Proteomes" id="UP000585050">
    <property type="component" value="Unassembled WGS sequence"/>
</dbReference>